<proteinExistence type="inferred from homology"/>
<comment type="subcellular location">
    <subcellularLocation>
        <location evidence="13">Cytoplasm</location>
    </subcellularLocation>
</comment>
<name>A0A1T4LHQ8_9ACTN</name>
<dbReference type="GO" id="GO:0009089">
    <property type="term" value="P:lysine biosynthetic process via diaminopimelate"/>
    <property type="evidence" value="ECO:0007669"/>
    <property type="project" value="UniProtKB-UniRule"/>
</dbReference>
<dbReference type="CDD" id="cd02274">
    <property type="entry name" value="DHDPR_N"/>
    <property type="match status" value="1"/>
</dbReference>
<evidence type="ECO:0000256" key="10">
    <source>
        <dbReference type="ARBA" id="ARBA00038983"/>
    </source>
</evidence>
<evidence type="ECO:0000313" key="16">
    <source>
        <dbReference type="EMBL" id="SJZ54243.1"/>
    </source>
</evidence>
<comment type="caution">
    <text evidence="13">Was originally thought to be a dihydrodipicolinate reductase (DHDPR), catalyzing the conversion of dihydrodipicolinate to tetrahydrodipicolinate. However, it was shown in E.coli that the substrate of the enzymatic reaction is not dihydrodipicolinate (DHDP) but in fact (2S,4S)-4-hydroxy-2,3,4,5-tetrahydrodipicolinic acid (HTPA), the product released by the DapA-catalyzed reaction.</text>
</comment>
<dbReference type="PIRSF" id="PIRSF000161">
    <property type="entry name" value="DHPR"/>
    <property type="match status" value="1"/>
</dbReference>
<keyword evidence="4 13" id="KW-0521">NADP</keyword>
<dbReference type="PROSITE" id="PS01298">
    <property type="entry name" value="DAPB"/>
    <property type="match status" value="1"/>
</dbReference>
<feature type="domain" description="Dihydrodipicolinate reductase N-terminal" evidence="14">
    <location>
        <begin position="12"/>
        <end position="114"/>
    </location>
</feature>
<evidence type="ECO:0000256" key="9">
    <source>
        <dbReference type="ARBA" id="ARBA00037922"/>
    </source>
</evidence>
<comment type="function">
    <text evidence="13">Catalyzes the conversion of 4-hydroxy-tetrahydrodipicolinate (HTPA) to tetrahydrodipicolinate.</text>
</comment>
<dbReference type="EC" id="1.17.1.8" evidence="10 13"/>
<evidence type="ECO:0000256" key="7">
    <source>
        <dbReference type="ARBA" id="ARBA00023027"/>
    </source>
</evidence>
<feature type="binding site" evidence="13">
    <location>
        <position position="49"/>
    </location>
    <ligand>
        <name>NADP(+)</name>
        <dbReference type="ChEBI" id="CHEBI:58349"/>
    </ligand>
</feature>
<evidence type="ECO:0000256" key="8">
    <source>
        <dbReference type="ARBA" id="ARBA00023154"/>
    </source>
</evidence>
<dbReference type="InterPro" id="IPR000846">
    <property type="entry name" value="DapB_N"/>
</dbReference>
<feature type="binding site" evidence="13">
    <location>
        <begin position="84"/>
        <end position="86"/>
    </location>
    <ligand>
        <name>NAD(+)</name>
        <dbReference type="ChEBI" id="CHEBI:57540"/>
    </ligand>
</feature>
<keyword evidence="5 13" id="KW-0220">Diaminopimelate biosynthesis</keyword>
<keyword evidence="6 13" id="KW-0560">Oxidoreductase</keyword>
<evidence type="ECO:0000256" key="6">
    <source>
        <dbReference type="ARBA" id="ARBA00023002"/>
    </source>
</evidence>
<evidence type="ECO:0000256" key="2">
    <source>
        <dbReference type="ARBA" id="ARBA00022490"/>
    </source>
</evidence>
<evidence type="ECO:0000259" key="15">
    <source>
        <dbReference type="Pfam" id="PF05173"/>
    </source>
</evidence>
<dbReference type="GO" id="GO:0050661">
    <property type="term" value="F:NADP binding"/>
    <property type="evidence" value="ECO:0007669"/>
    <property type="project" value="UniProtKB-UniRule"/>
</dbReference>
<organism evidence="16 17">
    <name type="scientific">Marinactinospora thermotolerans DSM 45154</name>
    <dbReference type="NCBI Taxonomy" id="1122192"/>
    <lineage>
        <taxon>Bacteria</taxon>
        <taxon>Bacillati</taxon>
        <taxon>Actinomycetota</taxon>
        <taxon>Actinomycetes</taxon>
        <taxon>Streptosporangiales</taxon>
        <taxon>Nocardiopsidaceae</taxon>
        <taxon>Marinactinospora</taxon>
    </lineage>
</organism>
<dbReference type="GO" id="GO:0051287">
    <property type="term" value="F:NAD binding"/>
    <property type="evidence" value="ECO:0007669"/>
    <property type="project" value="UniProtKB-UniRule"/>
</dbReference>
<dbReference type="NCBIfam" id="TIGR00036">
    <property type="entry name" value="dapB"/>
    <property type="match status" value="1"/>
</dbReference>
<feature type="binding site" evidence="13">
    <location>
        <begin position="111"/>
        <end position="114"/>
    </location>
    <ligand>
        <name>NAD(+)</name>
        <dbReference type="ChEBI" id="CHEBI:57540"/>
    </ligand>
</feature>
<keyword evidence="17" id="KW-1185">Reference proteome</keyword>
<dbReference type="GO" id="GO:0019877">
    <property type="term" value="P:diaminopimelate biosynthetic process"/>
    <property type="evidence" value="ECO:0007669"/>
    <property type="project" value="UniProtKB-UniRule"/>
</dbReference>
<accession>A0A1T4LHQ8</accession>
<evidence type="ECO:0000256" key="13">
    <source>
        <dbReference type="HAMAP-Rule" id="MF_00102"/>
    </source>
</evidence>
<protein>
    <recommendedName>
        <fullName evidence="10 13">4-hydroxy-tetrahydrodipicolinate reductase</fullName>
        <shortName evidence="13">HTPA reductase</shortName>
        <ecNumber evidence="10 13">1.17.1.8</ecNumber>
    </recommendedName>
</protein>
<sequence>MRPHVRYGNPVIKVGVFGAQGRMGSEVVKAVEAAEDTELVAGVGAADERDRVLGADVVVDFTHPDVVMDNLRWLISHGIHAVVGTSGFDEARVAQVRELLAEAPGVNVLIAPNFGVAAVLMMSFAEKAAPYFDSVEIIELHHPNKADAPSGTAYRTAELVAAARERAGSAPMPDATTSELDGARGAEVGGVRVHALRITGMIAHQEVVLGTHGETLTIRHDSMNRESFMPGVLLGVRRVADLPQQVTVGLEPLLGLS</sequence>
<dbReference type="PANTHER" id="PTHR20836:SF0">
    <property type="entry name" value="4-HYDROXY-TETRAHYDRODIPICOLINATE REDUCTASE 1, CHLOROPLASTIC-RELATED"/>
    <property type="match status" value="1"/>
</dbReference>
<feature type="binding site" evidence="13">
    <location>
        <begin position="18"/>
        <end position="23"/>
    </location>
    <ligand>
        <name>NAD(+)</name>
        <dbReference type="ChEBI" id="CHEBI:57540"/>
    </ligand>
</feature>
<reference evidence="16 17" key="1">
    <citation type="submission" date="2017-02" db="EMBL/GenBank/DDBJ databases">
        <authorList>
            <person name="Peterson S.W."/>
        </authorList>
    </citation>
    <scope>NUCLEOTIDE SEQUENCE [LARGE SCALE GENOMIC DNA]</scope>
    <source>
        <strain evidence="16 17">DSM 45154</strain>
    </source>
</reference>
<dbReference type="SUPFAM" id="SSF51735">
    <property type="entry name" value="NAD(P)-binding Rossmann-fold domains"/>
    <property type="match status" value="1"/>
</dbReference>
<dbReference type="GO" id="GO:0005829">
    <property type="term" value="C:cytosol"/>
    <property type="evidence" value="ECO:0007669"/>
    <property type="project" value="TreeGrafter"/>
</dbReference>
<dbReference type="Pfam" id="PF01113">
    <property type="entry name" value="DapB_N"/>
    <property type="match status" value="1"/>
</dbReference>
<dbReference type="FunFam" id="3.30.360.10:FF:000009">
    <property type="entry name" value="4-hydroxy-tetrahydrodipicolinate reductase"/>
    <property type="match status" value="1"/>
</dbReference>
<dbReference type="SUPFAM" id="SSF55347">
    <property type="entry name" value="Glyceraldehyde-3-phosphate dehydrogenase-like, C-terminal domain"/>
    <property type="match status" value="1"/>
</dbReference>
<evidence type="ECO:0000256" key="1">
    <source>
        <dbReference type="ARBA" id="ARBA00006642"/>
    </source>
</evidence>
<dbReference type="Pfam" id="PF05173">
    <property type="entry name" value="DapB_C"/>
    <property type="match status" value="1"/>
</dbReference>
<dbReference type="InterPro" id="IPR022663">
    <property type="entry name" value="DapB_C"/>
</dbReference>
<dbReference type="Proteomes" id="UP000190637">
    <property type="component" value="Unassembled WGS sequence"/>
</dbReference>
<keyword evidence="7 13" id="KW-0520">NAD</keyword>
<evidence type="ECO:0000259" key="14">
    <source>
        <dbReference type="Pfam" id="PF01113"/>
    </source>
</evidence>
<feature type="active site" description="Proton donor" evidence="13">
    <location>
        <position position="145"/>
    </location>
</feature>
<evidence type="ECO:0000256" key="12">
    <source>
        <dbReference type="ARBA" id="ARBA00049396"/>
    </source>
</evidence>
<dbReference type="GO" id="GO:0016726">
    <property type="term" value="F:oxidoreductase activity, acting on CH or CH2 groups, NAD or NADP as acceptor"/>
    <property type="evidence" value="ECO:0007669"/>
    <property type="project" value="UniProtKB-UniRule"/>
</dbReference>
<evidence type="ECO:0000256" key="11">
    <source>
        <dbReference type="ARBA" id="ARBA00049080"/>
    </source>
</evidence>
<keyword evidence="8 13" id="KW-0457">Lysine biosynthesis</keyword>
<dbReference type="InterPro" id="IPR023940">
    <property type="entry name" value="DHDPR_bac"/>
</dbReference>
<evidence type="ECO:0000256" key="5">
    <source>
        <dbReference type="ARBA" id="ARBA00022915"/>
    </source>
</evidence>
<dbReference type="InterPro" id="IPR036291">
    <property type="entry name" value="NAD(P)-bd_dom_sf"/>
</dbReference>
<evidence type="ECO:0000256" key="3">
    <source>
        <dbReference type="ARBA" id="ARBA00022605"/>
    </source>
</evidence>
<dbReference type="PANTHER" id="PTHR20836">
    <property type="entry name" value="DIHYDRODIPICOLINATE REDUCTASE"/>
    <property type="match status" value="1"/>
</dbReference>
<gene>
    <name evidence="13" type="primary">dapB</name>
    <name evidence="16" type="ORF">SAMN02745673_00682</name>
</gene>
<feature type="active site" description="Proton donor/acceptor" evidence="13">
    <location>
        <position position="141"/>
    </location>
</feature>
<comment type="catalytic activity">
    <reaction evidence="12 13">
        <text>(S)-2,3,4,5-tetrahydrodipicolinate + NAD(+) + H2O = (2S,4S)-4-hydroxy-2,3,4,5-tetrahydrodipicolinate + NADH + H(+)</text>
        <dbReference type="Rhea" id="RHEA:35323"/>
        <dbReference type="ChEBI" id="CHEBI:15377"/>
        <dbReference type="ChEBI" id="CHEBI:15378"/>
        <dbReference type="ChEBI" id="CHEBI:16845"/>
        <dbReference type="ChEBI" id="CHEBI:57540"/>
        <dbReference type="ChEBI" id="CHEBI:57945"/>
        <dbReference type="ChEBI" id="CHEBI:67139"/>
        <dbReference type="EC" id="1.17.1.8"/>
    </reaction>
</comment>
<dbReference type="STRING" id="1122192.SAMN02745673_00682"/>
<keyword evidence="3 13" id="KW-0028">Amino-acid biosynthesis</keyword>
<dbReference type="UniPathway" id="UPA00034">
    <property type="reaction ID" value="UER00018"/>
</dbReference>
<comment type="pathway">
    <text evidence="9 13">Amino-acid biosynthesis; L-lysine biosynthesis via DAP pathway; (S)-tetrahydrodipicolinate from L-aspartate: step 4/4.</text>
</comment>
<evidence type="ECO:0000313" key="17">
    <source>
        <dbReference type="Proteomes" id="UP000190637"/>
    </source>
</evidence>
<feature type="domain" description="Dihydrodipicolinate reductase C-terminal" evidence="15">
    <location>
        <begin position="118"/>
        <end position="250"/>
    </location>
</feature>
<feature type="binding site" evidence="13">
    <location>
        <position position="142"/>
    </location>
    <ligand>
        <name>(S)-2,3,4,5-tetrahydrodipicolinate</name>
        <dbReference type="ChEBI" id="CHEBI:16845"/>
    </ligand>
</feature>
<dbReference type="InterPro" id="IPR022664">
    <property type="entry name" value="DapB_N_CS"/>
</dbReference>
<dbReference type="AlphaFoldDB" id="A0A1T4LHQ8"/>
<comment type="similarity">
    <text evidence="1 13">Belongs to the DapB family.</text>
</comment>
<comment type="subunit">
    <text evidence="13">Homotetramer.</text>
</comment>
<dbReference type="Gene3D" id="3.30.360.10">
    <property type="entry name" value="Dihydrodipicolinate Reductase, domain 2"/>
    <property type="match status" value="1"/>
</dbReference>
<dbReference type="Gene3D" id="3.40.50.720">
    <property type="entry name" value="NAD(P)-binding Rossmann-like Domain"/>
    <property type="match status" value="1"/>
</dbReference>
<comment type="catalytic activity">
    <reaction evidence="11 13">
        <text>(S)-2,3,4,5-tetrahydrodipicolinate + NADP(+) + H2O = (2S,4S)-4-hydroxy-2,3,4,5-tetrahydrodipicolinate + NADPH + H(+)</text>
        <dbReference type="Rhea" id="RHEA:35331"/>
        <dbReference type="ChEBI" id="CHEBI:15377"/>
        <dbReference type="ChEBI" id="CHEBI:15378"/>
        <dbReference type="ChEBI" id="CHEBI:16845"/>
        <dbReference type="ChEBI" id="CHEBI:57783"/>
        <dbReference type="ChEBI" id="CHEBI:58349"/>
        <dbReference type="ChEBI" id="CHEBI:67139"/>
        <dbReference type="EC" id="1.17.1.8"/>
    </reaction>
</comment>
<keyword evidence="2 13" id="KW-0963">Cytoplasm</keyword>
<feature type="binding site" evidence="13">
    <location>
        <begin position="151"/>
        <end position="152"/>
    </location>
    <ligand>
        <name>(S)-2,3,4,5-tetrahydrodipicolinate</name>
        <dbReference type="ChEBI" id="CHEBI:16845"/>
    </ligand>
</feature>
<feature type="binding site" evidence="13">
    <location>
        <position position="48"/>
    </location>
    <ligand>
        <name>NAD(+)</name>
        <dbReference type="ChEBI" id="CHEBI:57540"/>
    </ligand>
</feature>
<dbReference type="GO" id="GO:0008839">
    <property type="term" value="F:4-hydroxy-tetrahydrodipicolinate reductase"/>
    <property type="evidence" value="ECO:0007669"/>
    <property type="project" value="UniProtKB-UniRule"/>
</dbReference>
<evidence type="ECO:0000256" key="4">
    <source>
        <dbReference type="ARBA" id="ARBA00022857"/>
    </source>
</evidence>
<dbReference type="EMBL" id="FUWS01000002">
    <property type="protein sequence ID" value="SJZ54243.1"/>
    <property type="molecule type" value="Genomic_DNA"/>
</dbReference>
<dbReference type="HAMAP" id="MF_00102">
    <property type="entry name" value="DapB"/>
    <property type="match status" value="1"/>
</dbReference>